<dbReference type="AlphaFoldDB" id="A0A8K0CSK4"/>
<organism evidence="2 3">
    <name type="scientific">Ignelater luminosus</name>
    <name type="common">Cucubano</name>
    <name type="synonym">Pyrophorus luminosus</name>
    <dbReference type="NCBI Taxonomy" id="2038154"/>
    <lineage>
        <taxon>Eukaryota</taxon>
        <taxon>Metazoa</taxon>
        <taxon>Ecdysozoa</taxon>
        <taxon>Arthropoda</taxon>
        <taxon>Hexapoda</taxon>
        <taxon>Insecta</taxon>
        <taxon>Pterygota</taxon>
        <taxon>Neoptera</taxon>
        <taxon>Endopterygota</taxon>
        <taxon>Coleoptera</taxon>
        <taxon>Polyphaga</taxon>
        <taxon>Elateriformia</taxon>
        <taxon>Elateroidea</taxon>
        <taxon>Elateridae</taxon>
        <taxon>Agrypninae</taxon>
        <taxon>Pyrophorini</taxon>
        <taxon>Ignelater</taxon>
    </lineage>
</organism>
<feature type="region of interest" description="Disordered" evidence="1">
    <location>
        <begin position="24"/>
        <end position="55"/>
    </location>
</feature>
<sequence>MDANRVRQAIIDYFQGTYSERQAARVRSTSQSHASRILKKTNKEQHVQDDSRNDKDRLMTHLRNTEADIQKQCVDLLMLPYEYAKALPDYRISYEWHQTKQAKER</sequence>
<gene>
    <name evidence="2" type="ORF">ILUMI_13350</name>
</gene>
<keyword evidence="3" id="KW-1185">Reference proteome</keyword>
<protein>
    <submittedName>
        <fullName evidence="2">Uncharacterized protein</fullName>
    </submittedName>
</protein>
<dbReference type="Proteomes" id="UP000801492">
    <property type="component" value="Unassembled WGS sequence"/>
</dbReference>
<evidence type="ECO:0000256" key="1">
    <source>
        <dbReference type="SAM" id="MobiDB-lite"/>
    </source>
</evidence>
<evidence type="ECO:0000313" key="2">
    <source>
        <dbReference type="EMBL" id="KAF2892824.1"/>
    </source>
</evidence>
<dbReference type="EMBL" id="VTPC01008447">
    <property type="protein sequence ID" value="KAF2892824.1"/>
    <property type="molecule type" value="Genomic_DNA"/>
</dbReference>
<reference evidence="2" key="1">
    <citation type="submission" date="2019-08" db="EMBL/GenBank/DDBJ databases">
        <title>The genome of the North American firefly Photinus pyralis.</title>
        <authorList>
            <consortium name="Photinus pyralis genome working group"/>
            <person name="Fallon T.R."/>
            <person name="Sander Lower S.E."/>
            <person name="Weng J.-K."/>
        </authorList>
    </citation>
    <scope>NUCLEOTIDE SEQUENCE</scope>
    <source>
        <strain evidence="2">TRF0915ILg1</strain>
        <tissue evidence="2">Whole body</tissue>
    </source>
</reference>
<evidence type="ECO:0000313" key="3">
    <source>
        <dbReference type="Proteomes" id="UP000801492"/>
    </source>
</evidence>
<comment type="caution">
    <text evidence="2">The sequence shown here is derived from an EMBL/GenBank/DDBJ whole genome shotgun (WGS) entry which is preliminary data.</text>
</comment>
<accession>A0A8K0CSK4</accession>
<feature type="compositionally biased region" description="Basic and acidic residues" evidence="1">
    <location>
        <begin position="41"/>
        <end position="55"/>
    </location>
</feature>
<name>A0A8K0CSK4_IGNLU</name>
<proteinExistence type="predicted"/>